<dbReference type="InterPro" id="IPR001857">
    <property type="entry name" value="Ribosomal_bL19"/>
</dbReference>
<evidence type="ECO:0000256" key="1">
    <source>
        <dbReference type="ARBA" id="ARBA00005781"/>
    </source>
</evidence>
<feature type="compositionally biased region" description="Basic and acidic residues" evidence="7">
    <location>
        <begin position="136"/>
        <end position="145"/>
    </location>
</feature>
<dbReference type="SUPFAM" id="SSF50104">
    <property type="entry name" value="Translation proteins SH3-like domain"/>
    <property type="match status" value="1"/>
</dbReference>
<organism evidence="8 9">
    <name type="scientific">Limnoglobus roseus</name>
    <dbReference type="NCBI Taxonomy" id="2598579"/>
    <lineage>
        <taxon>Bacteria</taxon>
        <taxon>Pseudomonadati</taxon>
        <taxon>Planctomycetota</taxon>
        <taxon>Planctomycetia</taxon>
        <taxon>Gemmatales</taxon>
        <taxon>Gemmataceae</taxon>
        <taxon>Limnoglobus</taxon>
    </lineage>
</organism>
<dbReference type="GO" id="GO:0006412">
    <property type="term" value="P:translation"/>
    <property type="evidence" value="ECO:0007669"/>
    <property type="project" value="UniProtKB-UniRule"/>
</dbReference>
<feature type="region of interest" description="Disordered" evidence="7">
    <location>
        <begin position="136"/>
        <end position="168"/>
    </location>
</feature>
<dbReference type="Pfam" id="PF01245">
    <property type="entry name" value="Ribosomal_L19"/>
    <property type="match status" value="1"/>
</dbReference>
<keyword evidence="9" id="KW-1185">Reference proteome</keyword>
<dbReference type="GO" id="GO:0022625">
    <property type="term" value="C:cytosolic large ribosomal subunit"/>
    <property type="evidence" value="ECO:0007669"/>
    <property type="project" value="TreeGrafter"/>
</dbReference>
<evidence type="ECO:0000313" key="9">
    <source>
        <dbReference type="Proteomes" id="UP000324974"/>
    </source>
</evidence>
<evidence type="ECO:0000256" key="6">
    <source>
        <dbReference type="RuleBase" id="RU000559"/>
    </source>
</evidence>
<dbReference type="OrthoDB" id="9803541at2"/>
<name>A0A5C1AFF6_9BACT</name>
<dbReference type="GO" id="GO:0003735">
    <property type="term" value="F:structural constituent of ribosome"/>
    <property type="evidence" value="ECO:0007669"/>
    <property type="project" value="InterPro"/>
</dbReference>
<dbReference type="AlphaFoldDB" id="A0A5C1AFF6"/>
<dbReference type="Gene3D" id="2.30.30.790">
    <property type="match status" value="1"/>
</dbReference>
<reference evidence="9" key="1">
    <citation type="submission" date="2019-08" db="EMBL/GenBank/DDBJ databases">
        <title>Limnoglobus roseus gen. nov., sp. nov., a novel freshwater planctomycete with a giant genome from the family Gemmataceae.</title>
        <authorList>
            <person name="Kulichevskaya I.S."/>
            <person name="Naumoff D.G."/>
            <person name="Miroshnikov K."/>
            <person name="Ivanova A."/>
            <person name="Philippov D.A."/>
            <person name="Hakobyan A."/>
            <person name="Rijpstra I.C."/>
            <person name="Sinninghe Damste J.S."/>
            <person name="Liesack W."/>
            <person name="Dedysh S.N."/>
        </authorList>
    </citation>
    <scope>NUCLEOTIDE SEQUENCE [LARGE SCALE GENOMIC DNA]</scope>
    <source>
        <strain evidence="9">PX52</strain>
    </source>
</reference>
<dbReference type="InterPro" id="IPR008991">
    <property type="entry name" value="Translation_prot_SH3-like_sf"/>
</dbReference>
<evidence type="ECO:0000256" key="3">
    <source>
        <dbReference type="ARBA" id="ARBA00023274"/>
    </source>
</evidence>
<evidence type="ECO:0000256" key="7">
    <source>
        <dbReference type="SAM" id="MobiDB-lite"/>
    </source>
</evidence>
<dbReference type="HAMAP" id="MF_00402">
    <property type="entry name" value="Ribosomal_bL19"/>
    <property type="match status" value="1"/>
</dbReference>
<accession>A0A5C1AFF6</accession>
<dbReference type="NCBIfam" id="TIGR01024">
    <property type="entry name" value="rplS_bact"/>
    <property type="match status" value="1"/>
</dbReference>
<sequence length="168" mass="18465">MQNRLIALIEDAHKKNDIPDFRIGDTVDVHQKLLDGVKERTQVFSGTVISRSGSGAKETFTVRRLVQSEGVERIFLVHSPRIAKIEVKKAGMVRRAKLYYLRDRVGKATKIKDDAKRQVVIDKAIKAAAEAETKAAQEAAAKAKTEGGTSKRQAKKAAAKEAAKTAKK</sequence>
<protein>
    <recommendedName>
        <fullName evidence="4 5">Large ribosomal subunit protein bL19</fullName>
    </recommendedName>
</protein>
<gene>
    <name evidence="5" type="primary">rplS</name>
    <name evidence="8" type="ORF">PX52LOC_05163</name>
</gene>
<feature type="compositionally biased region" description="Basic and acidic residues" evidence="7">
    <location>
        <begin position="158"/>
        <end position="168"/>
    </location>
</feature>
<keyword evidence="3 5" id="KW-0687">Ribonucleoprotein</keyword>
<dbReference type="PANTHER" id="PTHR15680:SF9">
    <property type="entry name" value="LARGE RIBOSOMAL SUBUNIT PROTEIN BL19M"/>
    <property type="match status" value="1"/>
</dbReference>
<proteinExistence type="inferred from homology"/>
<dbReference type="PRINTS" id="PR00061">
    <property type="entry name" value="RIBOSOMALL19"/>
</dbReference>
<evidence type="ECO:0000256" key="2">
    <source>
        <dbReference type="ARBA" id="ARBA00022980"/>
    </source>
</evidence>
<dbReference type="Proteomes" id="UP000324974">
    <property type="component" value="Chromosome"/>
</dbReference>
<evidence type="ECO:0000256" key="5">
    <source>
        <dbReference type="HAMAP-Rule" id="MF_00402"/>
    </source>
</evidence>
<dbReference type="EMBL" id="CP042425">
    <property type="protein sequence ID" value="QEL18149.1"/>
    <property type="molecule type" value="Genomic_DNA"/>
</dbReference>
<evidence type="ECO:0000256" key="4">
    <source>
        <dbReference type="ARBA" id="ARBA00035171"/>
    </source>
</evidence>
<dbReference type="InterPro" id="IPR038657">
    <property type="entry name" value="Ribosomal_bL19_sf"/>
</dbReference>
<dbReference type="PANTHER" id="PTHR15680">
    <property type="entry name" value="RIBOSOMAL PROTEIN L19"/>
    <property type="match status" value="1"/>
</dbReference>
<comment type="function">
    <text evidence="5 6">This protein is located at the 30S-50S ribosomal subunit interface and may play a role in the structure and function of the aminoacyl-tRNA binding site.</text>
</comment>
<dbReference type="KEGG" id="lrs:PX52LOC_05163"/>
<comment type="similarity">
    <text evidence="1 5 6">Belongs to the bacterial ribosomal protein bL19 family.</text>
</comment>
<keyword evidence="2 5" id="KW-0689">Ribosomal protein</keyword>
<evidence type="ECO:0000313" key="8">
    <source>
        <dbReference type="EMBL" id="QEL18149.1"/>
    </source>
</evidence>